<reference evidence="1" key="1">
    <citation type="submission" date="2014-11" db="EMBL/GenBank/DDBJ databases">
        <authorList>
            <person name="Amaro Gonzalez C."/>
        </authorList>
    </citation>
    <scope>NUCLEOTIDE SEQUENCE</scope>
</reference>
<protein>
    <submittedName>
        <fullName evidence="1">Uncharacterized protein</fullName>
    </submittedName>
</protein>
<name>A0A0E9X7B2_ANGAN</name>
<organism evidence="1">
    <name type="scientific">Anguilla anguilla</name>
    <name type="common">European freshwater eel</name>
    <name type="synonym">Muraena anguilla</name>
    <dbReference type="NCBI Taxonomy" id="7936"/>
    <lineage>
        <taxon>Eukaryota</taxon>
        <taxon>Metazoa</taxon>
        <taxon>Chordata</taxon>
        <taxon>Craniata</taxon>
        <taxon>Vertebrata</taxon>
        <taxon>Euteleostomi</taxon>
        <taxon>Actinopterygii</taxon>
        <taxon>Neopterygii</taxon>
        <taxon>Teleostei</taxon>
        <taxon>Anguilliformes</taxon>
        <taxon>Anguillidae</taxon>
        <taxon>Anguilla</taxon>
    </lineage>
</organism>
<accession>A0A0E9X7B2</accession>
<sequence length="97" mass="11231">MICHGHIWSQNALIFHFSSITLQFGVPLMTTKFVVSFNNFPELLDKAKKTHCKNSSNLVWQVQNSDYNCCRPLYSLQNSKKTLKKRNTNNFYSLTIG</sequence>
<dbReference type="AlphaFoldDB" id="A0A0E9X7B2"/>
<dbReference type="EMBL" id="GBXM01010251">
    <property type="protein sequence ID" value="JAH98326.1"/>
    <property type="molecule type" value="Transcribed_RNA"/>
</dbReference>
<reference evidence="1" key="2">
    <citation type="journal article" date="2015" name="Fish Shellfish Immunol.">
        <title>Early steps in the European eel (Anguilla anguilla)-Vibrio vulnificus interaction in the gills: Role of the RtxA13 toxin.</title>
        <authorList>
            <person name="Callol A."/>
            <person name="Pajuelo D."/>
            <person name="Ebbesson L."/>
            <person name="Teles M."/>
            <person name="MacKenzie S."/>
            <person name="Amaro C."/>
        </authorList>
    </citation>
    <scope>NUCLEOTIDE SEQUENCE</scope>
</reference>
<evidence type="ECO:0000313" key="1">
    <source>
        <dbReference type="EMBL" id="JAH98326.1"/>
    </source>
</evidence>
<proteinExistence type="predicted"/>